<evidence type="ECO:0000256" key="1">
    <source>
        <dbReference type="ARBA" id="ARBA00005513"/>
    </source>
</evidence>
<evidence type="ECO:0000256" key="12">
    <source>
        <dbReference type="HAMAP-Rule" id="MF_01398"/>
    </source>
</evidence>
<dbReference type="PANTHER" id="PTHR33445:SF2">
    <property type="entry name" value="ATP SYNTHASE SUBUNIT B', CHLOROPLASTIC"/>
    <property type="match status" value="1"/>
</dbReference>
<keyword evidence="14" id="KW-0175">Coiled coil</keyword>
<dbReference type="AlphaFoldDB" id="A0A133YAF7"/>
<evidence type="ECO:0000256" key="10">
    <source>
        <dbReference type="ARBA" id="ARBA00025198"/>
    </source>
</evidence>
<dbReference type="GO" id="GO:0045259">
    <property type="term" value="C:proton-transporting ATP synthase complex"/>
    <property type="evidence" value="ECO:0007669"/>
    <property type="project" value="UniProtKB-KW"/>
</dbReference>
<dbReference type="CDD" id="cd06503">
    <property type="entry name" value="ATP-synt_Fo_b"/>
    <property type="match status" value="1"/>
</dbReference>
<keyword evidence="12" id="KW-1003">Cell membrane</keyword>
<comment type="similarity">
    <text evidence="1 12 13">Belongs to the ATPase B chain family.</text>
</comment>
<comment type="subcellular location">
    <subcellularLocation>
        <location evidence="12">Cell membrane</location>
        <topology evidence="12">Single-pass membrane protein</topology>
    </subcellularLocation>
    <subcellularLocation>
        <location evidence="11">Endomembrane system</location>
        <topology evidence="11">Single-pass membrane protein</topology>
    </subcellularLocation>
</comment>
<keyword evidence="5 12" id="KW-0375">Hydrogen ion transport</keyword>
<dbReference type="PANTHER" id="PTHR33445">
    <property type="entry name" value="ATP SYNTHASE SUBUNIT B', CHLOROPLASTIC"/>
    <property type="match status" value="1"/>
</dbReference>
<reference evidence="17" key="1">
    <citation type="submission" date="2016-01" db="EMBL/GenBank/DDBJ databases">
        <authorList>
            <person name="Mitreva M."/>
            <person name="Pepin K.H."/>
            <person name="Mihindukulasuriya K.A."/>
            <person name="Fulton R."/>
            <person name="Fronick C."/>
            <person name="O'Laughlin M."/>
            <person name="Miner T."/>
            <person name="Herter B."/>
            <person name="Rosa B.A."/>
            <person name="Cordes M."/>
            <person name="Tomlinson C."/>
            <person name="Wollam A."/>
            <person name="Palsikar V.B."/>
            <person name="Mardis E.R."/>
            <person name="Wilson R.K."/>
        </authorList>
    </citation>
    <scope>NUCLEOTIDE SEQUENCE [LARGE SCALE GENOMIC DNA]</scope>
    <source>
        <strain evidence="17">KA00274</strain>
    </source>
</reference>
<accession>A0A133YAF7</accession>
<comment type="function">
    <text evidence="12">Component of the F(0) channel, it forms part of the peripheral stalk, linking F(1) to F(0).</text>
</comment>
<feature type="transmembrane region" description="Helical" evidence="12">
    <location>
        <begin position="29"/>
        <end position="49"/>
    </location>
</feature>
<keyword evidence="6 12" id="KW-1133">Transmembrane helix</keyword>
<keyword evidence="7 12" id="KW-0406">Ion transport</keyword>
<dbReference type="EMBL" id="LSCV01000031">
    <property type="protein sequence ID" value="KXB40172.1"/>
    <property type="molecule type" value="Genomic_DNA"/>
</dbReference>
<dbReference type="Pfam" id="PF00430">
    <property type="entry name" value="ATP-synt_B"/>
    <property type="match status" value="1"/>
</dbReference>
<keyword evidence="9 12" id="KW-0066">ATP synthesis</keyword>
<dbReference type="GO" id="GO:0046933">
    <property type="term" value="F:proton-transporting ATP synthase activity, rotational mechanism"/>
    <property type="evidence" value="ECO:0007669"/>
    <property type="project" value="UniProtKB-UniRule"/>
</dbReference>
<keyword evidence="8 12" id="KW-0472">Membrane</keyword>
<name>A0A133YAF7_9FIRM</name>
<dbReference type="InterPro" id="IPR050059">
    <property type="entry name" value="ATP_synthase_B_chain"/>
</dbReference>
<evidence type="ECO:0000256" key="7">
    <source>
        <dbReference type="ARBA" id="ARBA00023065"/>
    </source>
</evidence>
<dbReference type="RefSeq" id="WP_066714371.1">
    <property type="nucleotide sequence ID" value="NZ_JARFNM010000001.1"/>
</dbReference>
<dbReference type="GO" id="GO:0005886">
    <property type="term" value="C:plasma membrane"/>
    <property type="evidence" value="ECO:0007669"/>
    <property type="project" value="UniProtKB-SubCell"/>
</dbReference>
<evidence type="ECO:0000256" key="13">
    <source>
        <dbReference type="RuleBase" id="RU003848"/>
    </source>
</evidence>
<proteinExistence type="inferred from homology"/>
<gene>
    <name evidence="12" type="primary">atpF</name>
    <name evidence="16" type="ORF">HMPREF1872_00983</name>
</gene>
<keyword evidence="4 12" id="KW-0812">Transmembrane</keyword>
<evidence type="ECO:0000256" key="11">
    <source>
        <dbReference type="ARBA" id="ARBA00037847"/>
    </source>
</evidence>
<keyword evidence="3 12" id="KW-0138">CF(0)</keyword>
<dbReference type="GO" id="GO:0012505">
    <property type="term" value="C:endomembrane system"/>
    <property type="evidence" value="ECO:0007669"/>
    <property type="project" value="UniProtKB-SubCell"/>
</dbReference>
<dbReference type="OrthoDB" id="9795863at2"/>
<dbReference type="Proteomes" id="UP000070080">
    <property type="component" value="Unassembled WGS sequence"/>
</dbReference>
<comment type="function">
    <text evidence="10 12">F(1)F(0) ATP synthase produces ATP from ADP in the presence of a proton or sodium gradient. F-type ATPases consist of two structural domains, F(1) containing the extramembraneous catalytic core and F(0) containing the membrane proton channel, linked together by a central stalk and a peripheral stalk. During catalysis, ATP synthesis in the catalytic domain of F(1) is coupled via a rotary mechanism of the central stalk subunits to proton translocation.</text>
</comment>
<evidence type="ECO:0000313" key="16">
    <source>
        <dbReference type="EMBL" id="KXB40172.1"/>
    </source>
</evidence>
<evidence type="ECO:0000256" key="9">
    <source>
        <dbReference type="ARBA" id="ARBA00023310"/>
    </source>
</evidence>
<organism evidence="16 17">
    <name type="scientific">Amygdalobacter nucleatus</name>
    <dbReference type="NCBI Taxonomy" id="3029274"/>
    <lineage>
        <taxon>Bacteria</taxon>
        <taxon>Bacillati</taxon>
        <taxon>Bacillota</taxon>
        <taxon>Clostridia</taxon>
        <taxon>Eubacteriales</taxon>
        <taxon>Oscillospiraceae</taxon>
        <taxon>Amygdalobacter</taxon>
    </lineage>
</organism>
<dbReference type="HAMAP" id="MF_01398">
    <property type="entry name" value="ATP_synth_b_bprime"/>
    <property type="match status" value="1"/>
</dbReference>
<evidence type="ECO:0000256" key="4">
    <source>
        <dbReference type="ARBA" id="ARBA00022692"/>
    </source>
</evidence>
<keyword evidence="2 12" id="KW-0813">Transport</keyword>
<evidence type="ECO:0000256" key="15">
    <source>
        <dbReference type="SAM" id="MobiDB-lite"/>
    </source>
</evidence>
<evidence type="ECO:0000256" key="6">
    <source>
        <dbReference type="ARBA" id="ARBA00022989"/>
    </source>
</evidence>
<feature type="region of interest" description="Disordered" evidence="15">
    <location>
        <begin position="170"/>
        <end position="196"/>
    </location>
</feature>
<evidence type="ECO:0000313" key="17">
    <source>
        <dbReference type="Proteomes" id="UP000070080"/>
    </source>
</evidence>
<feature type="coiled-coil region" evidence="14">
    <location>
        <begin position="65"/>
        <end position="139"/>
    </location>
</feature>
<keyword evidence="17" id="KW-1185">Reference proteome</keyword>
<comment type="subunit">
    <text evidence="12">F-type ATPases have 2 components, F(1) - the catalytic core - and F(0) - the membrane proton channel. F(1) has five subunits: alpha(3), beta(3), gamma(1), delta(1), epsilon(1). F(0) has three main subunits: a(1), b(2) and c(10-14). The alpha and beta chains form an alternating ring which encloses part of the gamma chain. F(1) is attached to F(0) by a central stalk formed by the gamma and epsilon chains, while a peripheral stalk is formed by the delta and b chains.</text>
</comment>
<protein>
    <recommendedName>
        <fullName evidence="12">ATP synthase subunit b</fullName>
    </recommendedName>
    <alternativeName>
        <fullName evidence="12">ATP synthase F(0) sector subunit b</fullName>
    </alternativeName>
    <alternativeName>
        <fullName evidence="12">ATPase subunit I</fullName>
    </alternativeName>
    <alternativeName>
        <fullName evidence="12">F-type ATPase subunit b</fullName>
        <shortName evidence="12">F-ATPase subunit b</shortName>
    </alternativeName>
</protein>
<evidence type="ECO:0000256" key="8">
    <source>
        <dbReference type="ARBA" id="ARBA00023136"/>
    </source>
</evidence>
<dbReference type="InterPro" id="IPR002146">
    <property type="entry name" value="ATP_synth_b/b'su_bac/chlpt"/>
</dbReference>
<evidence type="ECO:0000256" key="5">
    <source>
        <dbReference type="ARBA" id="ARBA00022781"/>
    </source>
</evidence>
<evidence type="ECO:0000256" key="2">
    <source>
        <dbReference type="ARBA" id="ARBA00022448"/>
    </source>
</evidence>
<dbReference type="STRING" id="1497955.HMPREF1872_00983"/>
<sequence>MLTAQLGSTLSLVIPAFMAIEVFSKENMAAFLVTAIAAVLNLLISYLIIKHFIYKPLQKIAAERKKDIADKLEAAKVEQAEAEKLNAQVKADMQAAKENAAKIILDAKQDAENRKEMIIATAKKEADRYLADKEAEQQRVWEKKEREQRDQAIRLSMRVLQQLGRVKNEQDEQALVSDVVSSLNTPSGEGKQSGEN</sequence>
<evidence type="ECO:0000256" key="3">
    <source>
        <dbReference type="ARBA" id="ARBA00022547"/>
    </source>
</evidence>
<dbReference type="GO" id="GO:0046961">
    <property type="term" value="F:proton-transporting ATPase activity, rotational mechanism"/>
    <property type="evidence" value="ECO:0007669"/>
    <property type="project" value="TreeGrafter"/>
</dbReference>
<evidence type="ECO:0000256" key="14">
    <source>
        <dbReference type="SAM" id="Coils"/>
    </source>
</evidence>
<comment type="caution">
    <text evidence="16">The sequence shown here is derived from an EMBL/GenBank/DDBJ whole genome shotgun (WGS) entry which is preliminary data.</text>
</comment>